<dbReference type="Gene3D" id="1.20.140.10">
    <property type="entry name" value="Butyryl-CoA Dehydrogenase, subunit A, domain 3"/>
    <property type="match status" value="1"/>
</dbReference>
<dbReference type="GO" id="GO:0016491">
    <property type="term" value="F:oxidoreductase activity"/>
    <property type="evidence" value="ECO:0007669"/>
    <property type="project" value="UniProtKB-KW"/>
</dbReference>
<dbReference type="PANTHER" id="PTHR43884">
    <property type="entry name" value="ACYL-COA DEHYDROGENASE"/>
    <property type="match status" value="1"/>
</dbReference>
<keyword evidence="4" id="KW-0274">FAD</keyword>
<evidence type="ECO:0000313" key="8">
    <source>
        <dbReference type="EMBL" id="MDN4172151.1"/>
    </source>
</evidence>
<dbReference type="SUPFAM" id="SSF47203">
    <property type="entry name" value="Acyl-CoA dehydrogenase C-terminal domain-like"/>
    <property type="match status" value="1"/>
</dbReference>
<dbReference type="PANTHER" id="PTHR43884:SF20">
    <property type="entry name" value="ACYL-COA DEHYDROGENASE FADE28"/>
    <property type="match status" value="1"/>
</dbReference>
<dbReference type="EC" id="1.-.-.-" evidence="8"/>
<dbReference type="Proteomes" id="UP001168620">
    <property type="component" value="Unassembled WGS sequence"/>
</dbReference>
<protein>
    <submittedName>
        <fullName evidence="8">Acyl-CoA dehydrogenase family protein</fullName>
        <ecNumber evidence="8">1.-.-.-</ecNumber>
    </submittedName>
</protein>
<keyword evidence="5 8" id="KW-0560">Oxidoreductase</keyword>
<evidence type="ECO:0000259" key="6">
    <source>
        <dbReference type="Pfam" id="PF00441"/>
    </source>
</evidence>
<evidence type="ECO:0000313" key="9">
    <source>
        <dbReference type="Proteomes" id="UP001168620"/>
    </source>
</evidence>
<organism evidence="8 9">
    <name type="scientific">Nocardioides oceani</name>
    <dbReference type="NCBI Taxonomy" id="3058369"/>
    <lineage>
        <taxon>Bacteria</taxon>
        <taxon>Bacillati</taxon>
        <taxon>Actinomycetota</taxon>
        <taxon>Actinomycetes</taxon>
        <taxon>Propionibacteriales</taxon>
        <taxon>Nocardioidaceae</taxon>
        <taxon>Nocardioides</taxon>
    </lineage>
</organism>
<reference evidence="8" key="1">
    <citation type="submission" date="2023-06" db="EMBL/GenBank/DDBJ databases">
        <title>Draft genome sequence of Nocardioides sp. SOB77.</title>
        <authorList>
            <person name="Zhang G."/>
        </authorList>
    </citation>
    <scope>NUCLEOTIDE SEQUENCE</scope>
    <source>
        <strain evidence="8">SOB77</strain>
    </source>
</reference>
<dbReference type="SUPFAM" id="SSF56645">
    <property type="entry name" value="Acyl-CoA dehydrogenase NM domain-like"/>
    <property type="match status" value="1"/>
</dbReference>
<comment type="similarity">
    <text evidence="2">Belongs to the acyl-CoA dehydrogenase family.</text>
</comment>
<accession>A0ABT8FC31</accession>
<evidence type="ECO:0000259" key="7">
    <source>
        <dbReference type="Pfam" id="PF02771"/>
    </source>
</evidence>
<dbReference type="InterPro" id="IPR037069">
    <property type="entry name" value="AcylCoA_DH/ox_N_sf"/>
</dbReference>
<comment type="cofactor">
    <cofactor evidence="1">
        <name>FAD</name>
        <dbReference type="ChEBI" id="CHEBI:57692"/>
    </cofactor>
</comment>
<dbReference type="PIRSF" id="PIRSF016578">
    <property type="entry name" value="HsaA"/>
    <property type="match status" value="1"/>
</dbReference>
<evidence type="ECO:0000256" key="3">
    <source>
        <dbReference type="ARBA" id="ARBA00022630"/>
    </source>
</evidence>
<dbReference type="InterPro" id="IPR013786">
    <property type="entry name" value="AcylCoA_DH/ox_N"/>
</dbReference>
<dbReference type="InterPro" id="IPR009075">
    <property type="entry name" value="AcylCo_DH/oxidase_C"/>
</dbReference>
<dbReference type="EMBL" id="JAUHJQ010000001">
    <property type="protein sequence ID" value="MDN4172151.1"/>
    <property type="molecule type" value="Genomic_DNA"/>
</dbReference>
<dbReference type="InterPro" id="IPR046373">
    <property type="entry name" value="Acyl-CoA_Oxase/DH_mid-dom_sf"/>
</dbReference>
<keyword evidence="3" id="KW-0285">Flavoprotein</keyword>
<gene>
    <name evidence="8" type="ORF">QWY28_04280</name>
</gene>
<dbReference type="Gene3D" id="2.40.110.10">
    <property type="entry name" value="Butyryl-CoA Dehydrogenase, subunit A, domain 2"/>
    <property type="match status" value="1"/>
</dbReference>
<dbReference type="RefSeq" id="WP_300951065.1">
    <property type="nucleotide sequence ID" value="NZ_JAUHJQ010000001.1"/>
</dbReference>
<dbReference type="Pfam" id="PF00441">
    <property type="entry name" value="Acyl-CoA_dh_1"/>
    <property type="match status" value="1"/>
</dbReference>
<evidence type="ECO:0000256" key="1">
    <source>
        <dbReference type="ARBA" id="ARBA00001974"/>
    </source>
</evidence>
<evidence type="ECO:0000256" key="5">
    <source>
        <dbReference type="ARBA" id="ARBA00023002"/>
    </source>
</evidence>
<keyword evidence="9" id="KW-1185">Reference proteome</keyword>
<evidence type="ECO:0000256" key="4">
    <source>
        <dbReference type="ARBA" id="ARBA00022827"/>
    </source>
</evidence>
<sequence length="369" mass="37625">MDFTLDEDSLAVQGLAREILTDRATTARVREVETSDTRVDEELWAALTSAGLTGLLVPDEHGGAGLGLEALAVLLEEQGRTVAPVPVWPTAVATLALARADAAGGAHGPLLTGIASGSARVTVALEEYGAADPAAPSTSASEVGGRWLLTGVKAAVPSPVGAGHVLVSAATPDGPGLFLVAAHAEGVRWETMPVTTHDLAGELTLDGAEGQPVGSGAALAETLRDARIALAALQLGVAQGALALAASYLAEREQFGRPLGSFQAVQHQLADCWIDIDALRVTLAQAVSDAEADSPSAAASALVVSWWRAQAGLDVVHRVQHVHGGIGVDVDYPVHRFFLWGKQLSGTLGGAAATLADLGDVVVRDGVAS</sequence>
<dbReference type="InterPro" id="IPR036250">
    <property type="entry name" value="AcylCo_DH-like_C"/>
</dbReference>
<feature type="domain" description="Acyl-CoA dehydrogenase/oxidase N-terminal" evidence="7">
    <location>
        <begin position="7"/>
        <end position="95"/>
    </location>
</feature>
<dbReference type="InterPro" id="IPR009100">
    <property type="entry name" value="AcylCoA_DH/oxidase_NM_dom_sf"/>
</dbReference>
<evidence type="ECO:0000256" key="2">
    <source>
        <dbReference type="ARBA" id="ARBA00009347"/>
    </source>
</evidence>
<proteinExistence type="inferred from homology"/>
<feature type="domain" description="Acyl-CoA dehydrogenase/oxidase C-terminal" evidence="6">
    <location>
        <begin position="219"/>
        <end position="340"/>
    </location>
</feature>
<dbReference type="Pfam" id="PF02771">
    <property type="entry name" value="Acyl-CoA_dh_N"/>
    <property type="match status" value="1"/>
</dbReference>
<name>A0ABT8FC31_9ACTN</name>
<dbReference type="Gene3D" id="1.10.540.10">
    <property type="entry name" value="Acyl-CoA dehydrogenase/oxidase, N-terminal domain"/>
    <property type="match status" value="1"/>
</dbReference>
<comment type="caution">
    <text evidence="8">The sequence shown here is derived from an EMBL/GenBank/DDBJ whole genome shotgun (WGS) entry which is preliminary data.</text>
</comment>